<feature type="region of interest" description="Disordered" evidence="1">
    <location>
        <begin position="310"/>
        <end position="355"/>
    </location>
</feature>
<name>A0A3M6UVZ2_POCDA</name>
<sequence length="896" mass="100956">MSTSNEPPVKVQVLYLVRRKKWETKDVSVSGFDGKCQIKVESTAWKILRQKTMEIEVSGNNFCVVEMGTAGCHSNVIGLLCMKRDSKIQGHFFKSQHKEILNNLMTILRECCRVDSFDVNLDEDLNCFPSQSTKAQLHVFHDKICLSSNSGYDFKILCEYPLNSLSNWQQDRTNVILTIVHKGKEEKLLLKTDKGRGICAKLSSSVQEGYQGVQQCDGNSNIITIPSRISKSCEILDHLHRRTRPKANSMLSSKKKPKPKSQLTPELSMDTKDFKQNYPDPCFAGPGHFESNVTVESKVKLTALEICDETNGQNSCSSPSDVHDSVTLQPSPPPIPQRQAKKNSAKGGESLPRAYTLPPSFRIVSQLDVGERQHLKSEISSKGIKTVEIKELVQPIRVDPLYRNFGNHCDSYTGLKINVETNKTSESCGVCSPEGEEQDIFSMAGSEGGSEPCVEEPTVMQNRASPQPFMMSDSVPNSHADRKIQDEDKEQSSDSTCHYVNLPEGSRPSCYLYMNLPNLKTAPKEAAVYVNHVFMSHSMQGIYENVQQFYNEKLEECGAPPVPPPVLKPRQPPPRLPKRACGGGQRVQPTPPRSPPHMGAPHSPPPPRPPKKHGGVSKMLERGIQRQQDIQVTIAVFASKAVAGREWFLRIVVMQHDPDDSTFKMVMDRELASNYRLMQTHPFSISSDIVISLKHQCKQFKLTSENAQEVGYNIIKDLLHGFWFVIEFHLEHLSSDGEHFVGNVCVEPKDLLPGEKCPVNKRVNLGINEDFELKVHLQRVNCKQHGILRGQENQTSKHVISDYAKRKKMCGLLDISSYKQNWRDVAGKLRFSWEEIKGIEDKAHRCPTFSPMEDVLTTWEQRDPESSLERLIRVLRDIERFDVISDLGFPVGSEIL</sequence>
<dbReference type="AlphaFoldDB" id="A0A3M6UVZ2"/>
<dbReference type="PROSITE" id="PS50017">
    <property type="entry name" value="DEATH_DOMAIN"/>
    <property type="match status" value="1"/>
</dbReference>
<dbReference type="Pfam" id="PF00531">
    <property type="entry name" value="Death"/>
    <property type="match status" value="1"/>
</dbReference>
<reference evidence="3 4" key="1">
    <citation type="journal article" date="2018" name="Sci. Rep.">
        <title>Comparative analysis of the Pocillopora damicornis genome highlights role of immune system in coral evolution.</title>
        <authorList>
            <person name="Cunning R."/>
            <person name="Bay R.A."/>
            <person name="Gillette P."/>
            <person name="Baker A.C."/>
            <person name="Traylor-Knowles N."/>
        </authorList>
    </citation>
    <scope>NUCLEOTIDE SEQUENCE [LARGE SCALE GENOMIC DNA]</scope>
    <source>
        <strain evidence="3">RSMAS</strain>
        <tissue evidence="3">Whole animal</tissue>
    </source>
</reference>
<dbReference type="Proteomes" id="UP000275408">
    <property type="component" value="Unassembled WGS sequence"/>
</dbReference>
<keyword evidence="4" id="KW-1185">Reference proteome</keyword>
<evidence type="ECO:0000259" key="2">
    <source>
        <dbReference type="PROSITE" id="PS50017"/>
    </source>
</evidence>
<feature type="region of interest" description="Disordered" evidence="1">
    <location>
        <begin position="558"/>
        <end position="617"/>
    </location>
</feature>
<feature type="compositionally biased region" description="Pro residues" evidence="1">
    <location>
        <begin position="560"/>
        <end position="575"/>
    </location>
</feature>
<feature type="compositionally biased region" description="Basic and acidic residues" evidence="1">
    <location>
        <begin position="479"/>
        <end position="492"/>
    </location>
</feature>
<organism evidence="3 4">
    <name type="scientific">Pocillopora damicornis</name>
    <name type="common">Cauliflower coral</name>
    <name type="synonym">Millepora damicornis</name>
    <dbReference type="NCBI Taxonomy" id="46731"/>
    <lineage>
        <taxon>Eukaryota</taxon>
        <taxon>Metazoa</taxon>
        <taxon>Cnidaria</taxon>
        <taxon>Anthozoa</taxon>
        <taxon>Hexacorallia</taxon>
        <taxon>Scleractinia</taxon>
        <taxon>Astrocoeniina</taxon>
        <taxon>Pocilloporidae</taxon>
        <taxon>Pocillopora</taxon>
    </lineage>
</organism>
<dbReference type="InterPro" id="IPR011029">
    <property type="entry name" value="DEATH-like_dom_sf"/>
</dbReference>
<proteinExistence type="predicted"/>
<dbReference type="OrthoDB" id="10037120at2759"/>
<accession>A0A3M6UVZ2</accession>
<dbReference type="SUPFAM" id="SSF47986">
    <property type="entry name" value="DEATH domain"/>
    <property type="match status" value="1"/>
</dbReference>
<feature type="compositionally biased region" description="Polar residues" evidence="1">
    <location>
        <begin position="310"/>
        <end position="320"/>
    </location>
</feature>
<feature type="domain" description="Death" evidence="2">
    <location>
        <begin position="821"/>
        <end position="887"/>
    </location>
</feature>
<dbReference type="InterPro" id="IPR000488">
    <property type="entry name" value="Death_dom"/>
</dbReference>
<evidence type="ECO:0000313" key="4">
    <source>
        <dbReference type="Proteomes" id="UP000275408"/>
    </source>
</evidence>
<evidence type="ECO:0000313" key="3">
    <source>
        <dbReference type="EMBL" id="RMX57873.1"/>
    </source>
</evidence>
<dbReference type="STRING" id="46731.A0A3M6UVZ2"/>
<feature type="region of interest" description="Disordered" evidence="1">
    <location>
        <begin position="464"/>
        <end position="499"/>
    </location>
</feature>
<feature type="region of interest" description="Disordered" evidence="1">
    <location>
        <begin position="244"/>
        <end position="266"/>
    </location>
</feature>
<dbReference type="Gene3D" id="1.10.533.10">
    <property type="entry name" value="Death Domain, Fas"/>
    <property type="match status" value="1"/>
</dbReference>
<protein>
    <recommendedName>
        <fullName evidence="2">Death domain-containing protein</fullName>
    </recommendedName>
</protein>
<comment type="caution">
    <text evidence="3">The sequence shown here is derived from an EMBL/GenBank/DDBJ whole genome shotgun (WGS) entry which is preliminary data.</text>
</comment>
<evidence type="ECO:0000256" key="1">
    <source>
        <dbReference type="SAM" id="MobiDB-lite"/>
    </source>
</evidence>
<gene>
    <name evidence="3" type="ORF">pdam_00022836</name>
</gene>
<dbReference type="GO" id="GO:0007165">
    <property type="term" value="P:signal transduction"/>
    <property type="evidence" value="ECO:0007669"/>
    <property type="project" value="InterPro"/>
</dbReference>
<dbReference type="EMBL" id="RCHS01000580">
    <property type="protein sequence ID" value="RMX57873.1"/>
    <property type="molecule type" value="Genomic_DNA"/>
</dbReference>